<dbReference type="EMBL" id="MW042804">
    <property type="protein sequence ID" value="QOV07307.1"/>
    <property type="molecule type" value="Genomic_DNA"/>
</dbReference>
<protein>
    <submittedName>
        <fullName evidence="1">Uncharacterized protein</fullName>
    </submittedName>
</protein>
<keyword evidence="2" id="KW-1185">Reference proteome</keyword>
<reference evidence="1 2" key="1">
    <citation type="submission" date="2020-09" db="EMBL/GenBank/DDBJ databases">
        <title>The genomes of Klebsiella penumoniae phages isolated from sewage.</title>
        <authorList>
            <person name="Fang Q."/>
            <person name="Feng Y."/>
            <person name="Zong Z."/>
        </authorList>
    </citation>
    <scope>NUCLEOTIDE SEQUENCE [LARGE SCALE GENOMIC DNA]</scope>
    <source>
        <strain evidence="1 2">066042</strain>
    </source>
</reference>
<accession>A0A7S6TY27</accession>
<proteinExistence type="predicted"/>
<gene>
    <name evidence="1" type="ORF">DLINEEME_00245</name>
</gene>
<evidence type="ECO:0000313" key="1">
    <source>
        <dbReference type="EMBL" id="QOV07307.1"/>
    </source>
</evidence>
<organism evidence="1 2">
    <name type="scientific">Klebsiella phage 066042</name>
    <dbReference type="NCBI Taxonomy" id="2777399"/>
    <lineage>
        <taxon>Viruses</taxon>
        <taxon>Duplodnaviria</taxon>
        <taxon>Heunggongvirae</taxon>
        <taxon>Uroviricota</taxon>
        <taxon>Caudoviricetes</taxon>
        <taxon>Autographivirales</taxon>
        <taxon>Autotranscriptaviridae</taxon>
        <taxon>Studiervirinae</taxon>
        <taxon>Przondovirus</taxon>
        <taxon>Przondovirus pv066042</taxon>
    </lineage>
</organism>
<name>A0A7S6TY27_9CAUD</name>
<sequence>MRAQHGLVGNLIGKTPQVHRPRVLTESLLVLDGELAVSVTSRVVDKELLDSLPLLRTDRGSFEEVLFAKLGTLTA</sequence>
<evidence type="ECO:0000313" key="2">
    <source>
        <dbReference type="Proteomes" id="UP000594060"/>
    </source>
</evidence>
<dbReference type="Proteomes" id="UP000594060">
    <property type="component" value="Segment"/>
</dbReference>